<comment type="caution">
    <text evidence="6">The sequence shown here is derived from an EMBL/GenBank/DDBJ whole genome shotgun (WGS) entry which is preliminary data.</text>
</comment>
<dbReference type="InterPro" id="IPR012132">
    <property type="entry name" value="GMC_OxRdtase"/>
</dbReference>
<dbReference type="GO" id="GO:0016614">
    <property type="term" value="F:oxidoreductase activity, acting on CH-OH group of donors"/>
    <property type="evidence" value="ECO:0007669"/>
    <property type="project" value="InterPro"/>
</dbReference>
<keyword evidence="3" id="KW-0732">Signal</keyword>
<dbReference type="SUPFAM" id="SSF54373">
    <property type="entry name" value="FAD-linked reductases, C-terminal domain"/>
    <property type="match status" value="3"/>
</dbReference>
<evidence type="ECO:0000256" key="1">
    <source>
        <dbReference type="ARBA" id="ARBA00010790"/>
    </source>
</evidence>
<evidence type="ECO:0000256" key="3">
    <source>
        <dbReference type="SAM" id="SignalP"/>
    </source>
</evidence>
<keyword evidence="7" id="KW-1185">Reference proteome</keyword>
<comment type="similarity">
    <text evidence="1 2">Belongs to the GMC oxidoreductase family.</text>
</comment>
<dbReference type="Proteomes" id="UP000037510">
    <property type="component" value="Unassembled WGS sequence"/>
</dbReference>
<sequence>MRCQRRVPHLAVAVGALLTALLCTEAQFINPLTSFMSFLNEGSDQLDNEPPDQANMFSEYDFIIVGAGTAGCVLANRLSEIPEWKILLLEAGTNENFVMDIPIVANYLQFTQANWGYKTKPSGKYCAGFENQQCNWPRGKVVGGSSVLNYMIYTRGAPPDYDNWATLGNEGWGWDDVLPFFKKIENFNIPSQNDPKYHGNKGYLNVEYAPFRTSKAKAWVKGAQELGFKYADYNGADHSGVSFLQLSMKNGTRHSSSRAYLHPINGRPNLHLSKNSMVTKLIMDDTNTKVIGVELEKLNRRYKILAKKEVILSAGAINSPQLLMLSGIGPRSHLETMKIKVVKDLPVGFNLMDHIAAGGVQFMVRKQNFSISTEYILNHLDLVFKWMKSHTGPLSIPGGCEALVFLDLKDKFNSTGWPDMELLFIGGGLNSDPLLPRNFGFDEQIYANTYGPLGKNDVFMVFPMLMRPKSKGRVMLQSRNPKAHPTLIPNYFEHQEDLQKIVEGIKVAMQIAKQPAMKKLGTKMYDVPIEDCLKYGSFGSDAYFACQAQMFTFTIYHQSGTCKMGVEGDRSAVVDPRLKVHGIRNLRVIDASIMPEIVSAHTNAPVYMIAEKGADMIKTDWAGTSTGQPDYSSFPSEPSARQGRSYPQNPIVNLLMQTVAPNYSPNNPGDLFDILRDKYPLPNGRAVGGTSVINYMIYTRGRPEEWDRIAADGNYGWSYQEVLEYYKKSERAKLNGLEYSPYRSLDGEMDVEHVKFRTPLVEAFLAAGRILGSPTIDYNSPDQLGFGYVQTTIRGGRRLSAARAFLQNNQGRPNLHILPMATATKILIDSKSNTAYGVRYVRNRLEYKVRARREVILSAGPIASPQLLMLSGIGPREQLSQHGIPVIKDLPVGRTLYDHITFPCVIFTLNQTGVSLNENRDSSAENILRYIRYGDNLVASPGAVEGIGYIKTPLSNRNDGIPDIELISIGGSLMSDGGVSGSKAARRGIMMSDKIFNSIYGPIDNTDTWSAFPMLLHPRSVGRLELRNNNPFSHPRLYGNYLTDPIDTATLVASIRYIQALADTDPFQRFGARLYRARYPACPDVQFDSDAYWECAVRTYTTTLHHQIATCRMGPEGDPLAVVDPELRVHGVNRLRVVDSIGAGSAGCVLASRLTEDKDTTVLLLEAGTPEMLLTDIPAMAPYFQSTEYSWPYYMEPQEGVCTGMSNLYTQTTIGKIFPLFPCGMGAGSAGCVLASRLTEDKDTTVLLLEAGTPEMLLTDIPAMAPYFQSTEYSWPYYMEPQEGVCNETQKEKFLSNFHQRNYNAPHELGFGTVQVTISNGRRQSAAKTFLHKQKKRKNLHILPESRVTKVLIDPQTNTALGVEYVRNGLLYTAKARKEVILSAGPIASPQLLMLSGIGPKHHLDAVGVPVIKDLPVGQKLYDHICFPGIIFELNTTGISFVENRIVTIQNMVNWLQFGDNFIGTPGGVEGIGYIKTPVSDDPEPVPDIELINLGGSILSDTGRGGSQAIRRGMRIADNVFNEAFASTSFMDKDLETWSIFPMLLHPKSYGHIKLRDSNPFSNPMMFGNYLTDPSDVATFIAAIRYIQRLAATEPFQRYGAKVIKADYPTCRHLEFDSDAYWECALRSLTATLHHQIATCRMGAANDPLAVVDPELRVYGINRLRVVDSSVIPRTVSAHTHAPAMMVGEKAADMIKLTWQIQKGTRYF</sequence>
<protein>
    <submittedName>
        <fullName evidence="6">Putative glucose dehydrogenase</fullName>
    </submittedName>
</protein>
<evidence type="ECO:0000259" key="5">
    <source>
        <dbReference type="PROSITE" id="PS00624"/>
    </source>
</evidence>
<accession>A0A0L7LG80</accession>
<feature type="domain" description="Glucose-methanol-choline oxidoreductase N-terminal" evidence="5">
    <location>
        <begin position="860"/>
        <end position="874"/>
    </location>
</feature>
<dbReference type="EMBL" id="JTDY01001201">
    <property type="protein sequence ID" value="KOB74558.1"/>
    <property type="molecule type" value="Genomic_DNA"/>
</dbReference>
<dbReference type="InterPro" id="IPR036188">
    <property type="entry name" value="FAD/NAD-bd_sf"/>
</dbReference>
<dbReference type="PROSITE" id="PS00623">
    <property type="entry name" value="GMC_OXRED_1"/>
    <property type="match status" value="2"/>
</dbReference>
<keyword evidence="2" id="KW-0274">FAD</keyword>
<evidence type="ECO:0000259" key="4">
    <source>
        <dbReference type="PROSITE" id="PS00623"/>
    </source>
</evidence>
<dbReference type="Pfam" id="PF00732">
    <property type="entry name" value="GMC_oxred_N"/>
    <property type="match status" value="3"/>
</dbReference>
<dbReference type="GO" id="GO:0050660">
    <property type="term" value="F:flavin adenine dinucleotide binding"/>
    <property type="evidence" value="ECO:0007669"/>
    <property type="project" value="InterPro"/>
</dbReference>
<evidence type="ECO:0000313" key="6">
    <source>
        <dbReference type="EMBL" id="KOB74558.1"/>
    </source>
</evidence>
<dbReference type="PROSITE" id="PS00624">
    <property type="entry name" value="GMC_OXRED_2"/>
    <property type="match status" value="3"/>
</dbReference>
<feature type="domain" description="Glucose-methanol-choline oxidoreductase N-terminal" evidence="4">
    <location>
        <begin position="139"/>
        <end position="162"/>
    </location>
</feature>
<dbReference type="PANTHER" id="PTHR11552:SF158">
    <property type="entry name" value="GH23626P-RELATED"/>
    <property type="match status" value="1"/>
</dbReference>
<dbReference type="Pfam" id="PF05199">
    <property type="entry name" value="GMC_oxred_C"/>
    <property type="match status" value="3"/>
</dbReference>
<evidence type="ECO:0000256" key="2">
    <source>
        <dbReference type="RuleBase" id="RU003968"/>
    </source>
</evidence>
<feature type="domain" description="Glucose-methanol-choline oxidoreductase N-terminal" evidence="5">
    <location>
        <begin position="315"/>
        <end position="329"/>
    </location>
</feature>
<dbReference type="STRING" id="104452.A0A0L7LG80"/>
<name>A0A0L7LG80_OPEBR</name>
<dbReference type="PANTHER" id="PTHR11552">
    <property type="entry name" value="GLUCOSE-METHANOL-CHOLINE GMC OXIDOREDUCTASE"/>
    <property type="match status" value="1"/>
</dbReference>
<keyword evidence="2" id="KW-0285">Flavoprotein</keyword>
<reference evidence="6 7" key="1">
    <citation type="journal article" date="2015" name="Genome Biol. Evol.">
        <title>The genome of winter moth (Operophtera brumata) provides a genomic perspective on sexual dimorphism and phenology.</title>
        <authorList>
            <person name="Derks M.F."/>
            <person name="Smit S."/>
            <person name="Salis L."/>
            <person name="Schijlen E."/>
            <person name="Bossers A."/>
            <person name="Mateman C."/>
            <person name="Pijl A.S."/>
            <person name="de Ridder D."/>
            <person name="Groenen M.A."/>
            <person name="Visser M.E."/>
            <person name="Megens H.J."/>
        </authorList>
    </citation>
    <scope>NUCLEOTIDE SEQUENCE [LARGE SCALE GENOMIC DNA]</scope>
    <source>
        <strain evidence="6">WM2013NL</strain>
        <tissue evidence="6">Head and thorax</tissue>
    </source>
</reference>
<dbReference type="SUPFAM" id="SSF51905">
    <property type="entry name" value="FAD/NAD(P)-binding domain"/>
    <property type="match status" value="4"/>
</dbReference>
<feature type="domain" description="Glucose-methanol-choline oxidoreductase N-terminal" evidence="4">
    <location>
        <begin position="684"/>
        <end position="707"/>
    </location>
</feature>
<proteinExistence type="inferred from homology"/>
<dbReference type="InterPro" id="IPR000172">
    <property type="entry name" value="GMC_OxRdtase_N"/>
</dbReference>
<feature type="domain" description="Glucose-methanol-choline oxidoreductase N-terminal" evidence="5">
    <location>
        <begin position="1385"/>
        <end position="1399"/>
    </location>
</feature>
<feature type="signal peptide" evidence="3">
    <location>
        <begin position="1"/>
        <end position="26"/>
    </location>
</feature>
<dbReference type="InterPro" id="IPR007867">
    <property type="entry name" value="GMC_OxRtase_C"/>
</dbReference>
<dbReference type="Gene3D" id="3.30.560.10">
    <property type="entry name" value="Glucose Oxidase, domain 3"/>
    <property type="match status" value="3"/>
</dbReference>
<dbReference type="Gene3D" id="3.50.50.60">
    <property type="entry name" value="FAD/NAD(P)-binding domain"/>
    <property type="match status" value="6"/>
</dbReference>
<gene>
    <name evidence="6" type="ORF">OBRU01_08902</name>
</gene>
<evidence type="ECO:0000313" key="7">
    <source>
        <dbReference type="Proteomes" id="UP000037510"/>
    </source>
</evidence>
<organism evidence="6 7">
    <name type="scientific">Operophtera brumata</name>
    <name type="common">Winter moth</name>
    <name type="synonym">Phalaena brumata</name>
    <dbReference type="NCBI Taxonomy" id="104452"/>
    <lineage>
        <taxon>Eukaryota</taxon>
        <taxon>Metazoa</taxon>
        <taxon>Ecdysozoa</taxon>
        <taxon>Arthropoda</taxon>
        <taxon>Hexapoda</taxon>
        <taxon>Insecta</taxon>
        <taxon>Pterygota</taxon>
        <taxon>Neoptera</taxon>
        <taxon>Endopterygota</taxon>
        <taxon>Lepidoptera</taxon>
        <taxon>Glossata</taxon>
        <taxon>Ditrysia</taxon>
        <taxon>Geometroidea</taxon>
        <taxon>Geometridae</taxon>
        <taxon>Larentiinae</taxon>
        <taxon>Operophtera</taxon>
    </lineage>
</organism>
<feature type="chain" id="PRO_5005573411" evidence="3">
    <location>
        <begin position="27"/>
        <end position="1708"/>
    </location>
</feature>